<dbReference type="InterPro" id="IPR013658">
    <property type="entry name" value="SGL"/>
</dbReference>
<dbReference type="PANTHER" id="PTHR10907:SF47">
    <property type="entry name" value="REGUCALCIN"/>
    <property type="match status" value="1"/>
</dbReference>
<evidence type="ECO:0000313" key="6">
    <source>
        <dbReference type="Proteomes" id="UP000031278"/>
    </source>
</evidence>
<dbReference type="Pfam" id="PF08450">
    <property type="entry name" value="SGL"/>
    <property type="match status" value="1"/>
</dbReference>
<dbReference type="SUPFAM" id="SSF63829">
    <property type="entry name" value="Calcium-dependent phosphotriesterase"/>
    <property type="match status" value="1"/>
</dbReference>
<dbReference type="InterPro" id="IPR005511">
    <property type="entry name" value="SMP-30"/>
</dbReference>
<proteinExistence type="inferred from homology"/>
<dbReference type="GO" id="GO:0004341">
    <property type="term" value="F:gluconolactonase activity"/>
    <property type="evidence" value="ECO:0007669"/>
    <property type="project" value="TreeGrafter"/>
</dbReference>
<feature type="binding site" evidence="3">
    <location>
        <position position="202"/>
    </location>
    <ligand>
        <name>a divalent metal cation</name>
        <dbReference type="ChEBI" id="CHEBI:60240"/>
    </ligand>
</feature>
<dbReference type="PANTHER" id="PTHR10907">
    <property type="entry name" value="REGUCALCIN"/>
    <property type="match status" value="1"/>
</dbReference>
<protein>
    <submittedName>
        <fullName evidence="5">Smp-30/Cgr1 family protein</fullName>
    </submittedName>
</protein>
<organism evidence="5 6">
    <name type="scientific">Photobacterium gaetbulicola</name>
    <dbReference type="NCBI Taxonomy" id="1295392"/>
    <lineage>
        <taxon>Bacteria</taxon>
        <taxon>Pseudomonadati</taxon>
        <taxon>Pseudomonadota</taxon>
        <taxon>Gammaproteobacteria</taxon>
        <taxon>Vibrionales</taxon>
        <taxon>Vibrionaceae</taxon>
        <taxon>Photobacterium</taxon>
    </lineage>
</organism>
<comment type="caution">
    <text evidence="5">The sequence shown here is derived from an EMBL/GenBank/DDBJ whole genome shotgun (WGS) entry which is preliminary data.</text>
</comment>
<dbReference type="Gene3D" id="2.120.10.30">
    <property type="entry name" value="TolB, C-terminal domain"/>
    <property type="match status" value="1"/>
</dbReference>
<feature type="binding site" evidence="3">
    <location>
        <position position="106"/>
    </location>
    <ligand>
        <name>substrate</name>
    </ligand>
</feature>
<evidence type="ECO:0000259" key="4">
    <source>
        <dbReference type="Pfam" id="PF08450"/>
    </source>
</evidence>
<evidence type="ECO:0000256" key="3">
    <source>
        <dbReference type="PIRSR" id="PIRSR605511-2"/>
    </source>
</evidence>
<keyword evidence="3" id="KW-0862">Zinc</keyword>
<reference evidence="5 6" key="1">
    <citation type="submission" date="2014-12" db="EMBL/GenBank/DDBJ databases">
        <title>Genome sequencing of Photobacterium gaetbulicola AD005a.</title>
        <authorList>
            <person name="Adrian T.G.S."/>
            <person name="Chan K.G."/>
        </authorList>
    </citation>
    <scope>NUCLEOTIDE SEQUENCE [LARGE SCALE GENOMIC DNA]</scope>
    <source>
        <strain evidence="5 6">AD005a</strain>
    </source>
</reference>
<comment type="similarity">
    <text evidence="1">Belongs to the SMP-30/CGR1 family.</text>
</comment>
<dbReference type="EMBL" id="JWLZ01000019">
    <property type="protein sequence ID" value="KHT65228.1"/>
    <property type="molecule type" value="Genomic_DNA"/>
</dbReference>
<feature type="binding site" evidence="3">
    <location>
        <position position="104"/>
    </location>
    <ligand>
        <name>substrate</name>
    </ligand>
</feature>
<feature type="binding site" evidence="3">
    <location>
        <position position="152"/>
    </location>
    <ligand>
        <name>a divalent metal cation</name>
        <dbReference type="ChEBI" id="CHEBI:60240"/>
    </ligand>
</feature>
<keyword evidence="3" id="KW-0479">Metal-binding</keyword>
<feature type="domain" description="SMP-30/Gluconolactonase/LRE-like region" evidence="4">
    <location>
        <begin position="21"/>
        <end position="260"/>
    </location>
</feature>
<comment type="cofactor">
    <cofactor evidence="3">
        <name>Zn(2+)</name>
        <dbReference type="ChEBI" id="CHEBI:29105"/>
    </cofactor>
    <text evidence="3">Binds 1 divalent metal cation per subunit.</text>
</comment>
<dbReference type="GO" id="GO:0019853">
    <property type="term" value="P:L-ascorbic acid biosynthetic process"/>
    <property type="evidence" value="ECO:0007669"/>
    <property type="project" value="TreeGrafter"/>
</dbReference>
<evidence type="ECO:0000256" key="2">
    <source>
        <dbReference type="PIRSR" id="PIRSR605511-1"/>
    </source>
</evidence>
<evidence type="ECO:0000313" key="5">
    <source>
        <dbReference type="EMBL" id="KHT65228.1"/>
    </source>
</evidence>
<accession>A0A0B9G989</accession>
<evidence type="ECO:0000256" key="1">
    <source>
        <dbReference type="ARBA" id="ARBA00008853"/>
    </source>
</evidence>
<dbReference type="RefSeq" id="WP_039457432.1">
    <property type="nucleotide sequence ID" value="NZ_JWLZ01000019.1"/>
</dbReference>
<gene>
    <name evidence="5" type="ORF">RJ45_02275</name>
</gene>
<sequence>MKQSQQLNLEFSPLIEQGFALAECPRWDWRQQAWCWVNIPEGELWRLKGGTADVRRWDDMLGCVAMWGESGFVLGTKSGVYLLENWEAERQQIVPLEKTHPRMRFNDGRAAPGGRFMAGTRNGAKEGDQGQFYQLMAGGQLEKMPMFAWTCNGLAFSPCGNILYWADTGSSLVFRADYNPATGEYGASRVFCDLTGFAGRPDGACVDSEGAYWVAMYSGQSVVRIGADGEVTHVIPVPVDNPTMVALGGEKGNQLVVTSAESSKGPGRVLTAQVDWQGIEEPLVTVL</sequence>
<dbReference type="InterPro" id="IPR011042">
    <property type="entry name" value="6-blade_b-propeller_TolB-like"/>
</dbReference>
<feature type="binding site" evidence="3">
    <location>
        <position position="23"/>
    </location>
    <ligand>
        <name>a divalent metal cation</name>
        <dbReference type="ChEBI" id="CHEBI:60240"/>
    </ligand>
</feature>
<dbReference type="Proteomes" id="UP000031278">
    <property type="component" value="Unassembled WGS sequence"/>
</dbReference>
<name>A0A0B9G989_9GAMM</name>
<dbReference type="GO" id="GO:0005509">
    <property type="term" value="F:calcium ion binding"/>
    <property type="evidence" value="ECO:0007669"/>
    <property type="project" value="TreeGrafter"/>
</dbReference>
<feature type="active site" description="Proton donor/acceptor" evidence="2">
    <location>
        <position position="202"/>
    </location>
</feature>
<dbReference type="PRINTS" id="PR01790">
    <property type="entry name" value="SMP30FAMILY"/>
</dbReference>
<dbReference type="AlphaFoldDB" id="A0A0B9G989"/>